<dbReference type="GO" id="GO:0046677">
    <property type="term" value="P:response to antibiotic"/>
    <property type="evidence" value="ECO:0007669"/>
    <property type="project" value="InterPro"/>
</dbReference>
<dbReference type="Pfam" id="PF13354">
    <property type="entry name" value="Beta-lactamase2"/>
    <property type="match status" value="1"/>
</dbReference>
<dbReference type="InterPro" id="IPR012338">
    <property type="entry name" value="Beta-lactam/transpept-like"/>
</dbReference>
<proteinExistence type="predicted"/>
<dbReference type="GO" id="GO:0008800">
    <property type="term" value="F:beta-lactamase activity"/>
    <property type="evidence" value="ECO:0007669"/>
    <property type="project" value="InterPro"/>
</dbReference>
<accession>A0A0R1WQ18</accession>
<dbReference type="EMBL" id="AZGD01000038">
    <property type="protein sequence ID" value="KRM19525.1"/>
    <property type="molecule type" value="Genomic_DNA"/>
</dbReference>
<comment type="caution">
    <text evidence="2">The sequence shown here is derived from an EMBL/GenBank/DDBJ whole genome shotgun (WGS) entry which is preliminary data.</text>
</comment>
<dbReference type="GO" id="GO:0030655">
    <property type="term" value="P:beta-lactam antibiotic catabolic process"/>
    <property type="evidence" value="ECO:0007669"/>
    <property type="project" value="InterPro"/>
</dbReference>
<dbReference type="PANTHER" id="PTHR35333:SF3">
    <property type="entry name" value="BETA-LACTAMASE-TYPE TRANSPEPTIDASE FOLD CONTAINING PROTEIN"/>
    <property type="match status" value="1"/>
</dbReference>
<evidence type="ECO:0000313" key="2">
    <source>
        <dbReference type="EMBL" id="KRM19525.1"/>
    </source>
</evidence>
<dbReference type="SUPFAM" id="SSF56601">
    <property type="entry name" value="beta-lactamase/transpeptidase-like"/>
    <property type="match status" value="1"/>
</dbReference>
<dbReference type="InterPro" id="IPR045155">
    <property type="entry name" value="Beta-lactam_cat"/>
</dbReference>
<dbReference type="InterPro" id="IPR000871">
    <property type="entry name" value="Beta-lactam_class-A"/>
</dbReference>
<feature type="domain" description="Beta-lactamase class A catalytic" evidence="1">
    <location>
        <begin position="9"/>
        <end position="220"/>
    </location>
</feature>
<keyword evidence="3" id="KW-1185">Reference proteome</keyword>
<dbReference type="Gene3D" id="3.40.710.10">
    <property type="entry name" value="DD-peptidase/beta-lactamase superfamily"/>
    <property type="match status" value="1"/>
</dbReference>
<protein>
    <submittedName>
        <fullName evidence="2">Beta-lactamase</fullName>
    </submittedName>
</protein>
<evidence type="ECO:0000259" key="1">
    <source>
        <dbReference type="Pfam" id="PF13354"/>
    </source>
</evidence>
<name>A0A0R1WQ18_9LACO</name>
<reference evidence="2 3" key="1">
    <citation type="journal article" date="2015" name="Genome Announc.">
        <title>Expanding the biotechnology potential of lactobacilli through comparative genomics of 213 strains and associated genera.</title>
        <authorList>
            <person name="Sun Z."/>
            <person name="Harris H.M."/>
            <person name="McCann A."/>
            <person name="Guo C."/>
            <person name="Argimon S."/>
            <person name="Zhang W."/>
            <person name="Yang X."/>
            <person name="Jeffery I.B."/>
            <person name="Cooney J.C."/>
            <person name="Kagawa T.F."/>
            <person name="Liu W."/>
            <person name="Song Y."/>
            <person name="Salvetti E."/>
            <person name="Wrobel A."/>
            <person name="Rasinkangas P."/>
            <person name="Parkhill J."/>
            <person name="Rea M.C."/>
            <person name="O'Sullivan O."/>
            <person name="Ritari J."/>
            <person name="Douillard F.P."/>
            <person name="Paul Ross R."/>
            <person name="Yang R."/>
            <person name="Briner A.E."/>
            <person name="Felis G.E."/>
            <person name="de Vos W.M."/>
            <person name="Barrangou R."/>
            <person name="Klaenhammer T.R."/>
            <person name="Caufield P.W."/>
            <person name="Cui Y."/>
            <person name="Zhang H."/>
            <person name="O'Toole P.W."/>
        </authorList>
    </citation>
    <scope>NUCLEOTIDE SEQUENCE [LARGE SCALE GENOMIC DNA]</scope>
    <source>
        <strain evidence="2 3">DSM 18933</strain>
    </source>
</reference>
<dbReference type="PATRIC" id="fig|1423755.3.peg.1627"/>
<dbReference type="eggNOG" id="COG2367">
    <property type="taxonomic scope" value="Bacteria"/>
</dbReference>
<evidence type="ECO:0000313" key="3">
    <source>
        <dbReference type="Proteomes" id="UP000051054"/>
    </source>
</evidence>
<dbReference type="AlphaFoldDB" id="A0A0R1WQ18"/>
<dbReference type="PANTHER" id="PTHR35333">
    <property type="entry name" value="BETA-LACTAMASE"/>
    <property type="match status" value="1"/>
</dbReference>
<gene>
    <name evidence="2" type="ORF">FC40_GL001538</name>
</gene>
<dbReference type="Proteomes" id="UP000051054">
    <property type="component" value="Unassembled WGS sequence"/>
</dbReference>
<organism evidence="2 3">
    <name type="scientific">Ligilactobacillus hayakitensis DSM 18933 = JCM 14209</name>
    <dbReference type="NCBI Taxonomy" id="1423755"/>
    <lineage>
        <taxon>Bacteria</taxon>
        <taxon>Bacillati</taxon>
        <taxon>Bacillota</taxon>
        <taxon>Bacilli</taxon>
        <taxon>Lactobacillales</taxon>
        <taxon>Lactobacillaceae</taxon>
        <taxon>Ligilactobacillus</taxon>
    </lineage>
</organism>
<sequence length="246" mass="27420">MQNISGKSSIYVTTAKSNQSYSVNNRPQLSASVIKLFILGAAFMEANDNHLNLNDSYILKDSDKVGGTGILQNKPNGTSYTYRQLLTYMIDFSDNTATNIIIDKLGGVERTNFLISKFNVKNTKLQRKMMNFNAKKDNYTSAEDTALFLKQLYNHQLLSKSSDEEMLKILKQNTDHSKLLKNLPASTVTYNKTGINSDQGIQNDAAIISNKNGAIIVVVLSEKGNSSQQISTMNKLGENLYRELLQ</sequence>